<reference evidence="1 2" key="1">
    <citation type="submission" date="2018-04" db="EMBL/GenBank/DDBJ databases">
        <title>Genomic Encyclopedia of Type Strains, Phase III (KMG-III): the genomes of soil and plant-associated and newly described type strains.</title>
        <authorList>
            <person name="Whitman W."/>
        </authorList>
    </citation>
    <scope>NUCLEOTIDE SEQUENCE [LARGE SCALE GENOMIC DNA]</scope>
    <source>
        <strain evidence="1 2">MA101b</strain>
    </source>
</reference>
<evidence type="ECO:0000313" key="2">
    <source>
        <dbReference type="Proteomes" id="UP000244189"/>
    </source>
</evidence>
<dbReference type="AlphaFoldDB" id="A0A2T5GKA2"/>
<dbReference type="RefSeq" id="WP_107958448.1">
    <property type="nucleotide sequence ID" value="NZ_QAOG01000004.1"/>
</dbReference>
<evidence type="ECO:0000313" key="1">
    <source>
        <dbReference type="EMBL" id="PTQ59731.1"/>
    </source>
</evidence>
<dbReference type="Proteomes" id="UP000244189">
    <property type="component" value="Unassembled WGS sequence"/>
</dbReference>
<comment type="caution">
    <text evidence="1">The sequence shown here is derived from an EMBL/GenBank/DDBJ whole genome shotgun (WGS) entry which is preliminary data.</text>
</comment>
<name>A0A2T5GKA2_9SPHN</name>
<protein>
    <submittedName>
        <fullName evidence="1">Uncharacterized protein</fullName>
    </submittedName>
</protein>
<accession>A0A2T5GKA2</accession>
<sequence>MAGFSFAAGILPSGATVTRAAGPYSFTGSNGLTQFGSAANVARFDFDPVTLACRGLLLEPPRTNYIVSDAATIPLAQNIGSTWVANTGVAPDGTTTADRLVNTNANTSHGFVLNASSSRPAGPLTLSAFAQVSGLPRFGLRAYDGAKYFHRGTFDLTTGTVGALGGVGTAAIVSYGSGRYRCSTSGTSAAAVQTYIMEAGTSAWTVQQTSQGDGVSGVYVSGVQLEDGLVATSFIPAPTAPATRPGETLSLNWAPQGVTDGLYSVLYTFADGTMQPVQQQVTGGVSTISPASLNSYTIRSVSILQTPASRTISLGDKAPRSATLVDTGSRSATILT</sequence>
<keyword evidence="2" id="KW-1185">Reference proteome</keyword>
<dbReference type="EMBL" id="QAOG01000004">
    <property type="protein sequence ID" value="PTQ59731.1"/>
    <property type="molecule type" value="Genomic_DNA"/>
</dbReference>
<proteinExistence type="predicted"/>
<organism evidence="1 2">
    <name type="scientific">Sphingomonas aurantiaca</name>
    <dbReference type="NCBI Taxonomy" id="185949"/>
    <lineage>
        <taxon>Bacteria</taxon>
        <taxon>Pseudomonadati</taxon>
        <taxon>Pseudomonadota</taxon>
        <taxon>Alphaproteobacteria</taxon>
        <taxon>Sphingomonadales</taxon>
        <taxon>Sphingomonadaceae</taxon>
        <taxon>Sphingomonas</taxon>
    </lineage>
</organism>
<gene>
    <name evidence="1" type="ORF">C8J26_2583</name>
</gene>